<comment type="subcellular location">
    <subcellularLocation>
        <location evidence="6">Cell membrane</location>
        <topology evidence="6">Multi-pass membrane protein</topology>
    </subcellularLocation>
    <subcellularLocation>
        <location evidence="1">Membrane</location>
        <topology evidence="1">Multi-pass membrane protein</topology>
    </subcellularLocation>
</comment>
<feature type="region of interest" description="Disordered" evidence="7">
    <location>
        <begin position="1"/>
        <end position="23"/>
    </location>
</feature>
<comment type="similarity">
    <text evidence="6">Belongs to the ABC-2 integral membrane protein family.</text>
</comment>
<dbReference type="RefSeq" id="WP_139669947.1">
    <property type="nucleotide sequence ID" value="NZ_VDLY02000012.1"/>
</dbReference>
<comment type="caution">
    <text evidence="9">The sequence shown here is derived from an EMBL/GenBank/DDBJ whole genome shotgun (WGS) entry which is preliminary data.</text>
</comment>
<proteinExistence type="inferred from homology"/>
<keyword evidence="4 6" id="KW-0472">Membrane</keyword>
<dbReference type="PIRSF" id="PIRSF006648">
    <property type="entry name" value="DrrB"/>
    <property type="match status" value="1"/>
</dbReference>
<dbReference type="OrthoDB" id="8988363at2"/>
<dbReference type="InterPro" id="IPR047817">
    <property type="entry name" value="ABC2_TM_bact-type"/>
</dbReference>
<sequence>MSTATETTTTGAEQAPPEAADGFEPDRATLAAVLAPGQRPPRPSPLAASAAFGWRAMLKIKHVPEQLFDVTVFPIMMTLMFTYLFGGALAGSTSEYLQFLLPGIMVMSVVMTTMYTGVAVNTDIAKGVFDRFRTLPVWRPSAMVGYLLGDMFRYSMASVVILLLGLALGYRPDGGPVGVVLAILLLVGFSFAFSWVWTMFGLLLRSEKSVMGVSMMVLFPATFLSNIMVSPDTMPGWLQAFVDVNPVTRVVAAVRGLMDGNVEGSELAWVFVASALLIAVFGTLTMRLYNRK</sequence>
<dbReference type="EMBL" id="VDLY02000012">
    <property type="protein sequence ID" value="KAB8163281.1"/>
    <property type="molecule type" value="Genomic_DNA"/>
</dbReference>
<keyword evidence="6" id="KW-1003">Cell membrane</keyword>
<reference evidence="9" key="1">
    <citation type="submission" date="2019-10" db="EMBL/GenBank/DDBJ databases">
        <title>Nonomuraea sp. nov., isolated from Phyllanthus amarus.</title>
        <authorList>
            <person name="Klykleung N."/>
            <person name="Tanasupawat S."/>
        </authorList>
    </citation>
    <scope>NUCLEOTIDE SEQUENCE [LARGE SCALE GENOMIC DNA]</scope>
    <source>
        <strain evidence="9">3MP-10</strain>
    </source>
</reference>
<feature type="transmembrane region" description="Helical" evidence="6">
    <location>
        <begin position="67"/>
        <end position="90"/>
    </location>
</feature>
<gene>
    <name evidence="9" type="ORF">FH607_018395</name>
</gene>
<feature type="transmembrane region" description="Helical" evidence="6">
    <location>
        <begin position="176"/>
        <end position="197"/>
    </location>
</feature>
<name>A0A5N6A3N9_9ACTN</name>
<dbReference type="GO" id="GO:0043190">
    <property type="term" value="C:ATP-binding cassette (ABC) transporter complex"/>
    <property type="evidence" value="ECO:0007669"/>
    <property type="project" value="InterPro"/>
</dbReference>
<evidence type="ECO:0000256" key="7">
    <source>
        <dbReference type="SAM" id="MobiDB-lite"/>
    </source>
</evidence>
<dbReference type="AlphaFoldDB" id="A0A5N6A3N9"/>
<keyword evidence="10" id="KW-1185">Reference proteome</keyword>
<feature type="transmembrane region" description="Helical" evidence="6">
    <location>
        <begin position="209"/>
        <end position="229"/>
    </location>
</feature>
<dbReference type="Proteomes" id="UP000314251">
    <property type="component" value="Unassembled WGS sequence"/>
</dbReference>
<evidence type="ECO:0000313" key="10">
    <source>
        <dbReference type="Proteomes" id="UP000314251"/>
    </source>
</evidence>
<dbReference type="GO" id="GO:0046677">
    <property type="term" value="P:response to antibiotic"/>
    <property type="evidence" value="ECO:0007669"/>
    <property type="project" value="UniProtKB-KW"/>
</dbReference>
<evidence type="ECO:0000256" key="2">
    <source>
        <dbReference type="ARBA" id="ARBA00022692"/>
    </source>
</evidence>
<protein>
    <recommendedName>
        <fullName evidence="6">Transport permease protein</fullName>
    </recommendedName>
</protein>
<accession>A0A5N6A3N9</accession>
<evidence type="ECO:0000256" key="6">
    <source>
        <dbReference type="RuleBase" id="RU361157"/>
    </source>
</evidence>
<keyword evidence="6" id="KW-0813">Transport</keyword>
<evidence type="ECO:0000256" key="5">
    <source>
        <dbReference type="ARBA" id="ARBA00023251"/>
    </source>
</evidence>
<feature type="compositionally biased region" description="Low complexity" evidence="7">
    <location>
        <begin position="1"/>
        <end position="20"/>
    </location>
</feature>
<keyword evidence="2 6" id="KW-0812">Transmembrane</keyword>
<evidence type="ECO:0000256" key="4">
    <source>
        <dbReference type="ARBA" id="ARBA00023136"/>
    </source>
</evidence>
<organism evidence="9 10">
    <name type="scientific">Streptomyces mimosae</name>
    <dbReference type="NCBI Taxonomy" id="2586635"/>
    <lineage>
        <taxon>Bacteria</taxon>
        <taxon>Bacillati</taxon>
        <taxon>Actinomycetota</taxon>
        <taxon>Actinomycetes</taxon>
        <taxon>Kitasatosporales</taxon>
        <taxon>Streptomycetaceae</taxon>
        <taxon>Streptomyces</taxon>
    </lineage>
</organism>
<feature type="transmembrane region" description="Helical" evidence="6">
    <location>
        <begin position="96"/>
        <end position="122"/>
    </location>
</feature>
<dbReference type="PROSITE" id="PS51012">
    <property type="entry name" value="ABC_TM2"/>
    <property type="match status" value="1"/>
</dbReference>
<evidence type="ECO:0000313" key="9">
    <source>
        <dbReference type="EMBL" id="KAB8163281.1"/>
    </source>
</evidence>
<dbReference type="PANTHER" id="PTHR43229:SF2">
    <property type="entry name" value="NODULATION PROTEIN J"/>
    <property type="match status" value="1"/>
</dbReference>
<dbReference type="InterPro" id="IPR051784">
    <property type="entry name" value="Nod_factor_ABC_transporter"/>
</dbReference>
<feature type="transmembrane region" description="Helical" evidence="6">
    <location>
        <begin position="267"/>
        <end position="289"/>
    </location>
</feature>
<keyword evidence="5" id="KW-0046">Antibiotic resistance</keyword>
<evidence type="ECO:0000259" key="8">
    <source>
        <dbReference type="PROSITE" id="PS51012"/>
    </source>
</evidence>
<evidence type="ECO:0000256" key="3">
    <source>
        <dbReference type="ARBA" id="ARBA00022989"/>
    </source>
</evidence>
<dbReference type="InterPro" id="IPR013525">
    <property type="entry name" value="ABC2_TM"/>
</dbReference>
<feature type="domain" description="ABC transmembrane type-2" evidence="8">
    <location>
        <begin position="65"/>
        <end position="292"/>
    </location>
</feature>
<dbReference type="InterPro" id="IPR000412">
    <property type="entry name" value="ABC_2_transport"/>
</dbReference>
<evidence type="ECO:0000256" key="1">
    <source>
        <dbReference type="ARBA" id="ARBA00004141"/>
    </source>
</evidence>
<dbReference type="Pfam" id="PF01061">
    <property type="entry name" value="ABC2_membrane"/>
    <property type="match status" value="1"/>
</dbReference>
<dbReference type="PANTHER" id="PTHR43229">
    <property type="entry name" value="NODULATION PROTEIN J"/>
    <property type="match status" value="1"/>
</dbReference>
<feature type="transmembrane region" description="Helical" evidence="6">
    <location>
        <begin position="143"/>
        <end position="170"/>
    </location>
</feature>
<dbReference type="GO" id="GO:0140359">
    <property type="term" value="F:ABC-type transporter activity"/>
    <property type="evidence" value="ECO:0007669"/>
    <property type="project" value="InterPro"/>
</dbReference>
<keyword evidence="3 6" id="KW-1133">Transmembrane helix</keyword>